<comment type="caution">
    <text evidence="2">The sequence shown here is derived from an EMBL/GenBank/DDBJ whole genome shotgun (WGS) entry which is preliminary data.</text>
</comment>
<accession>A0A318FH81</accession>
<dbReference type="AlphaFoldDB" id="A0A318FH81"/>
<reference evidence="2 3" key="1">
    <citation type="submission" date="2018-05" db="EMBL/GenBank/DDBJ databases">
        <title>Freshwater and sediment microbial communities from various areas in North America, analyzing microbe dynamics in response to fracking.</title>
        <authorList>
            <person name="Lamendella R."/>
        </authorList>
    </citation>
    <scope>NUCLEOTIDE SEQUENCE [LARGE SCALE GENOMIC DNA]</scope>
    <source>
        <strain evidence="2 3">67</strain>
    </source>
</reference>
<protein>
    <submittedName>
        <fullName evidence="2">Uncharacterized protein DUF1778</fullName>
    </submittedName>
</protein>
<dbReference type="InterPro" id="IPR014795">
    <property type="entry name" value="TacA_1-like"/>
</dbReference>
<dbReference type="EMBL" id="QJJG01000019">
    <property type="protein sequence ID" value="PXW39605.1"/>
    <property type="molecule type" value="Genomic_DNA"/>
</dbReference>
<name>A0A318FH81_KLEOX</name>
<evidence type="ECO:0000313" key="2">
    <source>
        <dbReference type="EMBL" id="PXW39605.1"/>
    </source>
</evidence>
<evidence type="ECO:0000313" key="3">
    <source>
        <dbReference type="Proteomes" id="UP000247485"/>
    </source>
</evidence>
<proteinExistence type="predicted"/>
<dbReference type="Proteomes" id="UP000247485">
    <property type="component" value="Unassembled WGS sequence"/>
</dbReference>
<sequence>MLEDICLILPNDSLRIIEAAAAISSETVPQFILRSSYDCAVKIIEHYNSDGCNEKL</sequence>
<dbReference type="Pfam" id="PF08681">
    <property type="entry name" value="TacA1"/>
    <property type="match status" value="1"/>
</dbReference>
<organism evidence="2 3">
    <name type="scientific">Klebsiella oxytoca</name>
    <dbReference type="NCBI Taxonomy" id="571"/>
    <lineage>
        <taxon>Bacteria</taxon>
        <taxon>Pseudomonadati</taxon>
        <taxon>Pseudomonadota</taxon>
        <taxon>Gammaproteobacteria</taxon>
        <taxon>Enterobacterales</taxon>
        <taxon>Enterobacteriaceae</taxon>
        <taxon>Klebsiella/Raoultella group</taxon>
        <taxon>Klebsiella</taxon>
    </lineage>
</organism>
<evidence type="ECO:0000256" key="1">
    <source>
        <dbReference type="ARBA" id="ARBA00022649"/>
    </source>
</evidence>
<gene>
    <name evidence="2" type="ORF">DET57_11990</name>
</gene>
<keyword evidence="1" id="KW-1277">Toxin-antitoxin system</keyword>